<dbReference type="Proteomes" id="UP000178429">
    <property type="component" value="Unassembled WGS sequence"/>
</dbReference>
<reference evidence="1 2" key="1">
    <citation type="journal article" date="2016" name="Nat. Commun.">
        <title>Thousands of microbial genomes shed light on interconnected biogeochemical processes in an aquifer system.</title>
        <authorList>
            <person name="Anantharaman K."/>
            <person name="Brown C.T."/>
            <person name="Hug L.A."/>
            <person name="Sharon I."/>
            <person name="Castelle C.J."/>
            <person name="Probst A.J."/>
            <person name="Thomas B.C."/>
            <person name="Singh A."/>
            <person name="Wilkins M.J."/>
            <person name="Karaoz U."/>
            <person name="Brodie E.L."/>
            <person name="Williams K.H."/>
            <person name="Hubbard S.S."/>
            <person name="Banfield J.F."/>
        </authorList>
    </citation>
    <scope>NUCLEOTIDE SEQUENCE [LARGE SCALE GENOMIC DNA]</scope>
</reference>
<accession>A0A1F8C3M2</accession>
<protein>
    <recommendedName>
        <fullName evidence="3">Aminoglycoside phosphotransferase domain-containing protein</fullName>
    </recommendedName>
</protein>
<dbReference type="STRING" id="1802525.A2975_01285"/>
<evidence type="ECO:0008006" key="3">
    <source>
        <dbReference type="Google" id="ProtNLM"/>
    </source>
</evidence>
<organism evidence="1 2">
    <name type="scientific">Candidatus Woesebacteria bacterium RIFCSPLOWO2_01_FULL_44_14</name>
    <dbReference type="NCBI Taxonomy" id="1802525"/>
    <lineage>
        <taxon>Bacteria</taxon>
        <taxon>Candidatus Woeseibacteriota</taxon>
    </lineage>
</organism>
<gene>
    <name evidence="1" type="ORF">A2975_01285</name>
</gene>
<name>A0A1F8C3M2_9BACT</name>
<comment type="caution">
    <text evidence="1">The sequence shown here is derived from an EMBL/GenBank/DDBJ whole genome shotgun (WGS) entry which is preliminary data.</text>
</comment>
<dbReference type="EMBL" id="MGHL01000001">
    <property type="protein sequence ID" value="OGM70891.1"/>
    <property type="molecule type" value="Genomic_DNA"/>
</dbReference>
<evidence type="ECO:0000313" key="1">
    <source>
        <dbReference type="EMBL" id="OGM70891.1"/>
    </source>
</evidence>
<proteinExistence type="predicted"/>
<dbReference type="AlphaFoldDB" id="A0A1F8C3M2"/>
<sequence length="231" mass="26815">MEDRHSLPGSTWLERFDNTRWRKFNLKGGYAIVTESGQKLIKARYPDILSKLALYKEEAFKHGVRQSSTTRKWLRSGGHSDVYQIPGENIVIKEADFEHSIPLALERMDYLFAVANDLPKFIRVPRHLAIVYSNHLDRQYLIMEKANAGITVAEFLENAKIDSSINPETVRLVREKFDQAKDLLDEKIEEMKKSGIVHHENLLPDWHKGNVIVDFDTPTRNTPFTLWIIDQ</sequence>
<evidence type="ECO:0000313" key="2">
    <source>
        <dbReference type="Proteomes" id="UP000178429"/>
    </source>
</evidence>